<keyword evidence="3 6" id="KW-0597">Phosphoprotein</keyword>
<dbReference type="PROSITE" id="PS50110">
    <property type="entry name" value="RESPONSE_REGULATORY"/>
    <property type="match status" value="2"/>
</dbReference>
<dbReference type="CDD" id="cd00156">
    <property type="entry name" value="REC"/>
    <property type="match status" value="1"/>
</dbReference>
<accession>A0A7T0BTH8</accession>
<evidence type="ECO:0000256" key="5">
    <source>
        <dbReference type="ARBA" id="ARBA00022777"/>
    </source>
</evidence>
<evidence type="ECO:0000259" key="8">
    <source>
        <dbReference type="PROSITE" id="PS50110"/>
    </source>
</evidence>
<protein>
    <recommendedName>
        <fullName evidence="2">histidine kinase</fullName>
        <ecNumber evidence="2">2.7.13.3</ecNumber>
    </recommendedName>
</protein>
<feature type="domain" description="Histidine kinase" evidence="7">
    <location>
        <begin position="144"/>
        <end position="364"/>
    </location>
</feature>
<dbReference type="Pfam" id="PF00072">
    <property type="entry name" value="Response_reg"/>
    <property type="match status" value="2"/>
</dbReference>
<dbReference type="KEGG" id="nli:G3M70_01965"/>
<evidence type="ECO:0000259" key="7">
    <source>
        <dbReference type="PROSITE" id="PS50109"/>
    </source>
</evidence>
<sequence>MNKTFNLLLIEDDQVDRMSFQRYLKKTTLLYKVDEYALGKPCIESFEEGKYDIVFLDYNLPDINGMDVLDQLLKIDPYCSVVLMTGEGDELLAAKAIKSGAADYLPKKSLSEVVLKQCLENIEMRKAMKLAEQSNKAKTEFLSRMSHELRTPMNAILGFSQVLIHNPAQNLSDDQKESVEEILKAGKHLLSLIDEVLELSEIESREITLSLESIEVKLVLEEVLKLLKPLADQLGIQIQNDISGDKDFWVVGDRVRLKQVLMNLISNGIKYNREYGRVKIYGKNNFPNSVKIFVEDSGMGLSREMQSRIFTPFDRLGKENSEISGTGIGLTICKDLMDLMRGSIEVRSKEGEGTCMIIELPMGREEDSYGGGSLSDIGMDSDELSGYKKTGSHSLLYVEDNPANLRLMESKFSTREDISLLKASDAKTGIQLAQTHQPDLILMDINLPGIDGVHALKELKKMEETKNIPVIAISANAMTKDIDRALSEGFIHYLVKPIDMEQLLRVVKQELGS</sequence>
<evidence type="ECO:0000256" key="3">
    <source>
        <dbReference type="ARBA" id="ARBA00022553"/>
    </source>
</evidence>
<dbReference type="InterPro" id="IPR004358">
    <property type="entry name" value="Sig_transdc_His_kin-like_C"/>
</dbReference>
<dbReference type="InterPro" id="IPR036097">
    <property type="entry name" value="HisK_dim/P_sf"/>
</dbReference>
<dbReference type="InterPro" id="IPR003594">
    <property type="entry name" value="HATPase_dom"/>
</dbReference>
<keyword evidence="5" id="KW-0418">Kinase</keyword>
<feature type="domain" description="Response regulatory" evidence="8">
    <location>
        <begin position="394"/>
        <end position="511"/>
    </location>
</feature>
<dbReference type="SUPFAM" id="SSF52172">
    <property type="entry name" value="CheY-like"/>
    <property type="match status" value="2"/>
</dbReference>
<dbReference type="InterPro" id="IPR003661">
    <property type="entry name" value="HisK_dim/P_dom"/>
</dbReference>
<organism evidence="9 10">
    <name type="scientific">Candidatus Nitronauta litoralis</name>
    <dbReference type="NCBI Taxonomy" id="2705533"/>
    <lineage>
        <taxon>Bacteria</taxon>
        <taxon>Pseudomonadati</taxon>
        <taxon>Nitrospinota/Tectimicrobiota group</taxon>
        <taxon>Nitrospinota</taxon>
        <taxon>Nitrospinia</taxon>
        <taxon>Nitrospinales</taxon>
        <taxon>Nitrospinaceae</taxon>
        <taxon>Candidatus Nitronauta</taxon>
    </lineage>
</organism>
<dbReference type="InterPro" id="IPR001789">
    <property type="entry name" value="Sig_transdc_resp-reg_receiver"/>
</dbReference>
<dbReference type="EMBL" id="CP048685">
    <property type="protein sequence ID" value="QPJ60719.1"/>
    <property type="molecule type" value="Genomic_DNA"/>
</dbReference>
<dbReference type="PANTHER" id="PTHR43047:SF72">
    <property type="entry name" value="OSMOSENSING HISTIDINE PROTEIN KINASE SLN1"/>
    <property type="match status" value="1"/>
</dbReference>
<dbReference type="SUPFAM" id="SSF47384">
    <property type="entry name" value="Homodimeric domain of signal transducing histidine kinase"/>
    <property type="match status" value="1"/>
</dbReference>
<dbReference type="Gene3D" id="1.10.287.130">
    <property type="match status" value="1"/>
</dbReference>
<dbReference type="InterPro" id="IPR005467">
    <property type="entry name" value="His_kinase_dom"/>
</dbReference>
<keyword evidence="4" id="KW-0808">Transferase</keyword>
<dbReference type="SMART" id="SM00388">
    <property type="entry name" value="HisKA"/>
    <property type="match status" value="1"/>
</dbReference>
<evidence type="ECO:0000256" key="1">
    <source>
        <dbReference type="ARBA" id="ARBA00000085"/>
    </source>
</evidence>
<dbReference type="SUPFAM" id="SSF55874">
    <property type="entry name" value="ATPase domain of HSP90 chaperone/DNA topoisomerase II/histidine kinase"/>
    <property type="match status" value="1"/>
</dbReference>
<evidence type="ECO:0000313" key="9">
    <source>
        <dbReference type="EMBL" id="QPJ60719.1"/>
    </source>
</evidence>
<dbReference type="Pfam" id="PF02518">
    <property type="entry name" value="HATPase_c"/>
    <property type="match status" value="1"/>
</dbReference>
<evidence type="ECO:0000256" key="2">
    <source>
        <dbReference type="ARBA" id="ARBA00012438"/>
    </source>
</evidence>
<dbReference type="Gene3D" id="3.40.50.2300">
    <property type="match status" value="2"/>
</dbReference>
<dbReference type="PRINTS" id="PR00344">
    <property type="entry name" value="BCTRLSENSOR"/>
</dbReference>
<feature type="domain" description="Response regulatory" evidence="8">
    <location>
        <begin position="6"/>
        <end position="122"/>
    </location>
</feature>
<feature type="modified residue" description="4-aspartylphosphate" evidence="6">
    <location>
        <position position="57"/>
    </location>
</feature>
<comment type="catalytic activity">
    <reaction evidence="1">
        <text>ATP + protein L-histidine = ADP + protein N-phospho-L-histidine.</text>
        <dbReference type="EC" id="2.7.13.3"/>
    </reaction>
</comment>
<dbReference type="InterPro" id="IPR036890">
    <property type="entry name" value="HATPase_C_sf"/>
</dbReference>
<dbReference type="FunFam" id="3.30.565.10:FF:000006">
    <property type="entry name" value="Sensor histidine kinase WalK"/>
    <property type="match status" value="1"/>
</dbReference>
<evidence type="ECO:0000256" key="4">
    <source>
        <dbReference type="ARBA" id="ARBA00022679"/>
    </source>
</evidence>
<reference evidence="9 10" key="1">
    <citation type="submission" date="2020-02" db="EMBL/GenBank/DDBJ databases">
        <title>Genomic and physiological characterization of two novel Nitrospinaceae genera.</title>
        <authorList>
            <person name="Mueller A.J."/>
            <person name="Jung M.-Y."/>
            <person name="Strachan C.R."/>
            <person name="Herbold C.W."/>
            <person name="Kirkegaard R.H."/>
            <person name="Daims H."/>
        </authorList>
    </citation>
    <scope>NUCLEOTIDE SEQUENCE [LARGE SCALE GENOMIC DNA]</scope>
    <source>
        <strain evidence="9">EB</strain>
    </source>
</reference>
<dbReference type="GO" id="GO:0000155">
    <property type="term" value="F:phosphorelay sensor kinase activity"/>
    <property type="evidence" value="ECO:0007669"/>
    <property type="project" value="InterPro"/>
</dbReference>
<evidence type="ECO:0000313" key="10">
    <source>
        <dbReference type="Proteomes" id="UP000594688"/>
    </source>
</evidence>
<dbReference type="Pfam" id="PF00512">
    <property type="entry name" value="HisKA"/>
    <property type="match status" value="1"/>
</dbReference>
<dbReference type="Gene3D" id="3.30.565.10">
    <property type="entry name" value="Histidine kinase-like ATPase, C-terminal domain"/>
    <property type="match status" value="1"/>
</dbReference>
<dbReference type="EC" id="2.7.13.3" evidence="2"/>
<feature type="modified residue" description="4-aspartylphosphate" evidence="6">
    <location>
        <position position="444"/>
    </location>
</feature>
<dbReference type="CDD" id="cd00082">
    <property type="entry name" value="HisKA"/>
    <property type="match status" value="1"/>
</dbReference>
<dbReference type="SMART" id="SM00448">
    <property type="entry name" value="REC"/>
    <property type="match status" value="2"/>
</dbReference>
<dbReference type="PANTHER" id="PTHR43047">
    <property type="entry name" value="TWO-COMPONENT HISTIDINE PROTEIN KINASE"/>
    <property type="match status" value="1"/>
</dbReference>
<dbReference type="SMART" id="SM00387">
    <property type="entry name" value="HATPase_c"/>
    <property type="match status" value="1"/>
</dbReference>
<proteinExistence type="predicted"/>
<evidence type="ECO:0000256" key="6">
    <source>
        <dbReference type="PROSITE-ProRule" id="PRU00169"/>
    </source>
</evidence>
<gene>
    <name evidence="9" type="ORF">G3M70_01965</name>
</gene>
<dbReference type="GO" id="GO:0005886">
    <property type="term" value="C:plasma membrane"/>
    <property type="evidence" value="ECO:0007669"/>
    <property type="project" value="TreeGrafter"/>
</dbReference>
<dbReference type="InterPro" id="IPR011006">
    <property type="entry name" value="CheY-like_superfamily"/>
</dbReference>
<dbReference type="PROSITE" id="PS50109">
    <property type="entry name" value="HIS_KIN"/>
    <property type="match status" value="1"/>
</dbReference>
<dbReference type="Proteomes" id="UP000594688">
    <property type="component" value="Chromosome"/>
</dbReference>
<dbReference type="GO" id="GO:0009927">
    <property type="term" value="F:histidine phosphotransfer kinase activity"/>
    <property type="evidence" value="ECO:0007669"/>
    <property type="project" value="TreeGrafter"/>
</dbReference>
<name>A0A7T0BTH8_9BACT</name>
<dbReference type="AlphaFoldDB" id="A0A7T0BTH8"/>